<keyword evidence="2" id="KW-1185">Reference proteome</keyword>
<protein>
    <submittedName>
        <fullName evidence="1">Rha family transcriptional regulator</fullName>
    </submittedName>
</protein>
<gene>
    <name evidence="1" type="ORF">BJI46_12400</name>
</gene>
<dbReference type="NCBIfam" id="TIGR02681">
    <property type="entry name" value="phage_pRha"/>
    <property type="match status" value="1"/>
</dbReference>
<dbReference type="RefSeq" id="WP_070069774.1">
    <property type="nucleotide sequence ID" value="NZ_MKKK01000021.1"/>
</dbReference>
<dbReference type="AlphaFoldDB" id="A0A1E7RA39"/>
<evidence type="ECO:0000313" key="1">
    <source>
        <dbReference type="EMBL" id="OEY96172.1"/>
    </source>
</evidence>
<dbReference type="InterPro" id="IPR014054">
    <property type="entry name" value="Phage_regulatory_Rha"/>
</dbReference>
<comment type="caution">
    <text evidence="1">The sequence shown here is derived from an EMBL/GenBank/DDBJ whole genome shotgun (WGS) entry which is preliminary data.</text>
</comment>
<proteinExistence type="predicted"/>
<organism evidence="1 2">
    <name type="scientific">Acinetobacter qingfengensis</name>
    <dbReference type="NCBI Taxonomy" id="1262585"/>
    <lineage>
        <taxon>Bacteria</taxon>
        <taxon>Pseudomonadati</taxon>
        <taxon>Pseudomonadota</taxon>
        <taxon>Gammaproteobacteria</taxon>
        <taxon>Moraxellales</taxon>
        <taxon>Moraxellaceae</taxon>
        <taxon>Acinetobacter</taxon>
    </lineage>
</organism>
<dbReference type="Pfam" id="PF09669">
    <property type="entry name" value="Phage_pRha"/>
    <property type="match status" value="1"/>
</dbReference>
<evidence type="ECO:0000313" key="2">
    <source>
        <dbReference type="Proteomes" id="UP000185895"/>
    </source>
</evidence>
<dbReference type="OrthoDB" id="79831at2"/>
<reference evidence="1 2" key="1">
    <citation type="submission" date="2016-09" db="EMBL/GenBank/DDBJ databases">
        <authorList>
            <person name="Capua I."/>
            <person name="De Benedictis P."/>
            <person name="Joannis T."/>
            <person name="Lombin L.H."/>
            <person name="Cattoli G."/>
        </authorList>
    </citation>
    <scope>NUCLEOTIDE SEQUENCE [LARGE SCALE GENOMIC DNA]</scope>
    <source>
        <strain evidence="1 2">ANC 4671</strain>
    </source>
</reference>
<dbReference type="Proteomes" id="UP000185895">
    <property type="component" value="Unassembled WGS sequence"/>
</dbReference>
<name>A0A1E7RA39_9GAMM</name>
<accession>A0A1E7RA39</accession>
<dbReference type="EMBL" id="MKKK01000021">
    <property type="protein sequence ID" value="OEY96172.1"/>
    <property type="molecule type" value="Genomic_DNA"/>
</dbReference>
<sequence>MNTSLFDLDNAVFIQNQQVKTDSLQVAEIFGKRHTHVLEKIENLDCSPEFTSANFSAHVQMIQAGAVQRESKYYEMTKDGFIFLVMGFTGEKAAQIKEAYIKAFNTMATMLHNQQYVSQGLQYGAKVQLISGSPEFTVNQMICDEEGYLHSVEVVCWNKNRLHKEVLSVASVIPVKGFQSDVLDHFWKAVFAYGLDKLNHSKNPNLIALNLKQVSQSIQGIPPRMELAALLMHSRDPYPKYMQHNYAVHSAVTDKTIKCWVFDTTKPQQTIEYKA</sequence>